<organism evidence="1 2">
    <name type="scientific">Acidisarcina polymorpha</name>
    <dbReference type="NCBI Taxonomy" id="2211140"/>
    <lineage>
        <taxon>Bacteria</taxon>
        <taxon>Pseudomonadati</taxon>
        <taxon>Acidobacteriota</taxon>
        <taxon>Terriglobia</taxon>
        <taxon>Terriglobales</taxon>
        <taxon>Acidobacteriaceae</taxon>
        <taxon>Acidisarcina</taxon>
    </lineage>
</organism>
<keyword evidence="2" id="KW-1185">Reference proteome</keyword>
<name>A0A2Z5G433_9BACT</name>
<gene>
    <name evidence="1" type="ORF">ACPOL_4138</name>
</gene>
<reference evidence="1 2" key="1">
    <citation type="journal article" date="2018" name="Front. Microbiol.">
        <title>Hydrolytic Capabilities as a Key to Environmental Success: Chitinolytic and Cellulolytic Acidobacteria From Acidic Sub-arctic Soils and Boreal Peatlands.</title>
        <authorList>
            <person name="Belova S.E."/>
            <person name="Ravin N.V."/>
            <person name="Pankratov T.A."/>
            <person name="Rakitin A.L."/>
            <person name="Ivanova A.A."/>
            <person name="Beletsky A.V."/>
            <person name="Mardanov A.V."/>
            <person name="Sinninghe Damste J.S."/>
            <person name="Dedysh S.N."/>
        </authorList>
    </citation>
    <scope>NUCLEOTIDE SEQUENCE [LARGE SCALE GENOMIC DNA]</scope>
    <source>
        <strain evidence="1 2">SBC82</strain>
    </source>
</reference>
<proteinExistence type="predicted"/>
<protein>
    <submittedName>
        <fullName evidence="1">Uncharacterized protein</fullName>
    </submittedName>
</protein>
<evidence type="ECO:0000313" key="1">
    <source>
        <dbReference type="EMBL" id="AXC13415.1"/>
    </source>
</evidence>
<dbReference type="EMBL" id="CP030840">
    <property type="protein sequence ID" value="AXC13415.1"/>
    <property type="molecule type" value="Genomic_DNA"/>
</dbReference>
<accession>A0A2Z5G433</accession>
<evidence type="ECO:0000313" key="2">
    <source>
        <dbReference type="Proteomes" id="UP000253606"/>
    </source>
</evidence>
<dbReference type="AlphaFoldDB" id="A0A2Z5G433"/>
<sequence length="55" mass="5657">MQDFINTLVLICAAIASLGLGVLLAFAVCKGAFILLRSQADVPAPVPSKAQTAEV</sequence>
<dbReference type="Proteomes" id="UP000253606">
    <property type="component" value="Chromosome"/>
</dbReference>
<dbReference type="KEGG" id="abas:ACPOL_4138"/>